<feature type="compositionally biased region" description="Basic and acidic residues" evidence="2">
    <location>
        <begin position="220"/>
        <end position="233"/>
    </location>
</feature>
<reference evidence="4" key="1">
    <citation type="submission" date="2021-01" db="EMBL/GenBank/DDBJ databases">
        <authorList>
            <person name="Corre E."/>
            <person name="Pelletier E."/>
            <person name="Niang G."/>
            <person name="Scheremetjew M."/>
            <person name="Finn R."/>
            <person name="Kale V."/>
            <person name="Holt S."/>
            <person name="Cochrane G."/>
            <person name="Meng A."/>
            <person name="Brown T."/>
            <person name="Cohen L."/>
        </authorList>
    </citation>
    <scope>NUCLEOTIDE SEQUENCE</scope>
    <source>
        <strain evidence="4">SAG 63-3</strain>
    </source>
</reference>
<accession>A0A7S0UWD7</accession>
<gene>
    <name evidence="4" type="ORF">PPAR00522_LOCUS6060</name>
</gene>
<feature type="region of interest" description="Disordered" evidence="2">
    <location>
        <begin position="86"/>
        <end position="142"/>
    </location>
</feature>
<evidence type="ECO:0000313" key="4">
    <source>
        <dbReference type="EMBL" id="CAD8769661.1"/>
    </source>
</evidence>
<feature type="compositionally biased region" description="Basic and acidic residues" evidence="2">
    <location>
        <begin position="172"/>
        <end position="208"/>
    </location>
</feature>
<dbReference type="PROSITE" id="PS50102">
    <property type="entry name" value="RRM"/>
    <property type="match status" value="1"/>
</dbReference>
<proteinExistence type="predicted"/>
<dbReference type="InterPro" id="IPR012677">
    <property type="entry name" value="Nucleotide-bd_a/b_plait_sf"/>
</dbReference>
<evidence type="ECO:0000256" key="1">
    <source>
        <dbReference type="PROSITE-ProRule" id="PRU00176"/>
    </source>
</evidence>
<dbReference type="Pfam" id="PF00076">
    <property type="entry name" value="RRM_1"/>
    <property type="match status" value="1"/>
</dbReference>
<feature type="compositionally biased region" description="Low complexity" evidence="2">
    <location>
        <begin position="236"/>
        <end position="250"/>
    </location>
</feature>
<dbReference type="Gene3D" id="3.30.70.330">
    <property type="match status" value="1"/>
</dbReference>
<dbReference type="SMART" id="SM00360">
    <property type="entry name" value="RRM"/>
    <property type="match status" value="1"/>
</dbReference>
<dbReference type="EMBL" id="HBFM01009495">
    <property type="protein sequence ID" value="CAD8769661.1"/>
    <property type="molecule type" value="Transcribed_RNA"/>
</dbReference>
<evidence type="ECO:0000259" key="3">
    <source>
        <dbReference type="PROSITE" id="PS50102"/>
    </source>
</evidence>
<feature type="compositionally biased region" description="Basic and acidic residues" evidence="2">
    <location>
        <begin position="156"/>
        <end position="165"/>
    </location>
</feature>
<dbReference type="InterPro" id="IPR050441">
    <property type="entry name" value="RBM"/>
</dbReference>
<organism evidence="4">
    <name type="scientific">Polytomella parva</name>
    <dbReference type="NCBI Taxonomy" id="51329"/>
    <lineage>
        <taxon>Eukaryota</taxon>
        <taxon>Viridiplantae</taxon>
        <taxon>Chlorophyta</taxon>
        <taxon>core chlorophytes</taxon>
        <taxon>Chlorophyceae</taxon>
        <taxon>CS clade</taxon>
        <taxon>Chlamydomonadales</taxon>
        <taxon>Chlamydomonadaceae</taxon>
        <taxon>Polytomella</taxon>
    </lineage>
</organism>
<dbReference type="PANTHER" id="PTHR48034">
    <property type="entry name" value="TRANSFORMER-2 SEX-DETERMINING PROTEIN-RELATED"/>
    <property type="match status" value="1"/>
</dbReference>
<dbReference type="InterPro" id="IPR000504">
    <property type="entry name" value="RRM_dom"/>
</dbReference>
<keyword evidence="1" id="KW-0694">RNA-binding</keyword>
<dbReference type="AlphaFoldDB" id="A0A7S0UWD7"/>
<feature type="domain" description="RRM" evidence="3">
    <location>
        <begin position="10"/>
        <end position="88"/>
    </location>
</feature>
<protein>
    <recommendedName>
        <fullName evidence="3">RRM domain-containing protein</fullName>
    </recommendedName>
</protein>
<dbReference type="SUPFAM" id="SSF54928">
    <property type="entry name" value="RNA-binding domain, RBD"/>
    <property type="match status" value="1"/>
</dbReference>
<feature type="region of interest" description="Disordered" evidence="2">
    <location>
        <begin position="156"/>
        <end position="256"/>
    </location>
</feature>
<dbReference type="InterPro" id="IPR035979">
    <property type="entry name" value="RBD_domain_sf"/>
</dbReference>
<name>A0A7S0UWD7_9CHLO</name>
<evidence type="ECO:0000256" key="2">
    <source>
        <dbReference type="SAM" id="MobiDB-lite"/>
    </source>
</evidence>
<sequence length="256" mass="30654">MSSRNSHRKISLAVRNLRDDVTADDLRLKFEKYGAIRDVYIPVDYYTRKPHGYGFVEFLNTKDAEDAIRNLNGCVIKGKEISVDFSKESRKTPREMQTREDGRRGPVSRRDRDYDRGYDRRDRDYDRRDRDYSRRDRDCDRRDRDYDREYSRRDQDYDRGYDRRDRSRSRSRSRDYERGRDSRRSDRDNYDRDRNDRDRNDCDRDAYRSKSRSASPPGNAHEEPEHKESERARSVSKSPCRSASPAPRSSIDGTSA</sequence>
<dbReference type="GO" id="GO:0003723">
    <property type="term" value="F:RNA binding"/>
    <property type="evidence" value="ECO:0007669"/>
    <property type="project" value="UniProtKB-UniRule"/>
</dbReference>